<accession>A0A514LJL2</accession>
<keyword evidence="3" id="KW-1185">Reference proteome</keyword>
<evidence type="ECO:0000313" key="3">
    <source>
        <dbReference type="Proteomes" id="UP000319756"/>
    </source>
</evidence>
<evidence type="ECO:0000259" key="1">
    <source>
        <dbReference type="Pfam" id="PF06114"/>
    </source>
</evidence>
<dbReference type="Proteomes" id="UP000319756">
    <property type="component" value="Chromosome"/>
</dbReference>
<proteinExistence type="predicted"/>
<reference evidence="3" key="1">
    <citation type="submission" date="2019-01" db="EMBL/GenBank/DDBJ databases">
        <title>Genomic analysis of Salicibibacter sp. NKC3-5.</title>
        <authorList>
            <person name="Oh Y.J."/>
        </authorList>
    </citation>
    <scope>NUCLEOTIDE SEQUENCE [LARGE SCALE GENOMIC DNA]</scope>
    <source>
        <strain evidence="3">NKC3-5</strain>
    </source>
</reference>
<dbReference type="EMBL" id="CP035485">
    <property type="protein sequence ID" value="QDI92003.1"/>
    <property type="molecule type" value="Genomic_DNA"/>
</dbReference>
<evidence type="ECO:0000313" key="2">
    <source>
        <dbReference type="EMBL" id="QDI92003.1"/>
    </source>
</evidence>
<organism evidence="2 3">
    <name type="scientific">Salicibibacter halophilus</name>
    <dbReference type="NCBI Taxonomy" id="2502791"/>
    <lineage>
        <taxon>Bacteria</taxon>
        <taxon>Bacillati</taxon>
        <taxon>Bacillota</taxon>
        <taxon>Bacilli</taxon>
        <taxon>Bacillales</taxon>
        <taxon>Bacillaceae</taxon>
        <taxon>Salicibibacter</taxon>
    </lineage>
</organism>
<gene>
    <name evidence="2" type="ORF">EPH95_13125</name>
</gene>
<name>A0A514LJL2_9BACI</name>
<protein>
    <submittedName>
        <fullName evidence="2">ImmA/IrrE family metallo-endopeptidase</fullName>
    </submittedName>
</protein>
<feature type="domain" description="IrrE N-terminal-like" evidence="1">
    <location>
        <begin position="47"/>
        <end position="139"/>
    </location>
</feature>
<dbReference type="OrthoDB" id="2417909at2"/>
<dbReference type="KEGG" id="sale:EPH95_13125"/>
<dbReference type="AlphaFoldDB" id="A0A514LJL2"/>
<dbReference type="InterPro" id="IPR010359">
    <property type="entry name" value="IrrE_HExxH"/>
</dbReference>
<sequence length="155" mass="18370">MFHSTIRQIVSEAYKKRNICSLDDLSLETLSRRFMIDLDYSYSQTSSLQVGHYKLISLDKRIPSHYQRWDFFHELGHILLHNIDQKKALKGVSFFMELQAYRFALHASMPYFLIKKICEITPYTLSYVFNIPIFFAERRMDQIKAHITIKGGKII</sequence>
<dbReference type="Pfam" id="PF06114">
    <property type="entry name" value="Peptidase_M78"/>
    <property type="match status" value="1"/>
</dbReference>